<evidence type="ECO:0000256" key="3">
    <source>
        <dbReference type="ARBA" id="ARBA00005708"/>
    </source>
</evidence>
<dbReference type="NCBIfam" id="TIGR00526">
    <property type="entry name" value="folB_dom"/>
    <property type="match status" value="1"/>
</dbReference>
<dbReference type="EC" id="4.1.2.25" evidence="6"/>
<dbReference type="Proteomes" id="UP001487296">
    <property type="component" value="Unassembled WGS sequence"/>
</dbReference>
<dbReference type="InterPro" id="IPR006156">
    <property type="entry name" value="Dihydroneopterin_aldolase"/>
</dbReference>
<evidence type="ECO:0000256" key="5">
    <source>
        <dbReference type="ARBA" id="ARBA00023239"/>
    </source>
</evidence>
<evidence type="ECO:0000259" key="7">
    <source>
        <dbReference type="SMART" id="SM00905"/>
    </source>
</evidence>
<dbReference type="PANTHER" id="PTHR42844:SF1">
    <property type="entry name" value="DIHYDRONEOPTERIN ALDOLASE 1-RELATED"/>
    <property type="match status" value="1"/>
</dbReference>
<dbReference type="SUPFAM" id="SSF55620">
    <property type="entry name" value="Tetrahydrobiopterin biosynthesis enzymes-like"/>
    <property type="match status" value="1"/>
</dbReference>
<evidence type="ECO:0000256" key="1">
    <source>
        <dbReference type="ARBA" id="ARBA00001353"/>
    </source>
</evidence>
<dbReference type="InterPro" id="IPR043133">
    <property type="entry name" value="GTP-CH-I_C/QueF"/>
</dbReference>
<dbReference type="PANTHER" id="PTHR42844">
    <property type="entry name" value="DIHYDRONEOPTERIN ALDOLASE 1-RELATED"/>
    <property type="match status" value="1"/>
</dbReference>
<protein>
    <recommendedName>
        <fullName evidence="6">7,8-dihydroneopterin aldolase</fullName>
        <ecNumber evidence="6">4.1.2.25</ecNumber>
    </recommendedName>
</protein>
<dbReference type="CDD" id="cd00534">
    <property type="entry name" value="DHNA_DHNTPE"/>
    <property type="match status" value="1"/>
</dbReference>
<reference evidence="8 9" key="1">
    <citation type="submission" date="2024-04" db="EMBL/GenBank/DDBJ databases">
        <title>Human intestinal bacterial collection.</title>
        <authorList>
            <person name="Pauvert C."/>
            <person name="Hitch T.C.A."/>
            <person name="Clavel T."/>
        </authorList>
    </citation>
    <scope>NUCLEOTIDE SEQUENCE [LARGE SCALE GENOMIC DNA]</scope>
    <source>
        <strain evidence="8 9">CLA-AA-H145</strain>
    </source>
</reference>
<evidence type="ECO:0000313" key="8">
    <source>
        <dbReference type="EMBL" id="MEQ2486433.1"/>
    </source>
</evidence>
<evidence type="ECO:0000256" key="6">
    <source>
        <dbReference type="RuleBase" id="RU362079"/>
    </source>
</evidence>
<name>A0ABV1FPT8_9BACT</name>
<comment type="caution">
    <text evidence="8">The sequence shown here is derived from an EMBL/GenBank/DDBJ whole genome shotgun (WGS) entry which is preliminary data.</text>
</comment>
<dbReference type="SMART" id="SM00905">
    <property type="entry name" value="FolB"/>
    <property type="match status" value="1"/>
</dbReference>
<dbReference type="RefSeq" id="WP_215760144.1">
    <property type="nucleotide sequence ID" value="NZ_JAHKBE010000031.1"/>
</dbReference>
<dbReference type="EMBL" id="JBBNFP010000013">
    <property type="protein sequence ID" value="MEQ2486433.1"/>
    <property type="molecule type" value="Genomic_DNA"/>
</dbReference>
<comment type="similarity">
    <text evidence="3 6">Belongs to the DHNA family.</text>
</comment>
<gene>
    <name evidence="8" type="primary">folB</name>
    <name evidence="8" type="ORF">AAAT34_05100</name>
</gene>
<keyword evidence="5 6" id="KW-0456">Lyase</keyword>
<proteinExistence type="inferred from homology"/>
<keyword evidence="4 6" id="KW-0289">Folate biosynthesis</keyword>
<dbReference type="Gene3D" id="3.30.1130.10">
    <property type="match status" value="1"/>
</dbReference>
<dbReference type="NCBIfam" id="TIGR00525">
    <property type="entry name" value="folB"/>
    <property type="match status" value="1"/>
</dbReference>
<evidence type="ECO:0000256" key="2">
    <source>
        <dbReference type="ARBA" id="ARBA00005013"/>
    </source>
</evidence>
<feature type="domain" description="Dihydroneopterin aldolase/epimerase" evidence="7">
    <location>
        <begin position="8"/>
        <end position="120"/>
    </location>
</feature>
<accession>A0ABV1FPT8</accession>
<dbReference type="Pfam" id="PF02152">
    <property type="entry name" value="FolB"/>
    <property type="match status" value="1"/>
</dbReference>
<evidence type="ECO:0000256" key="4">
    <source>
        <dbReference type="ARBA" id="ARBA00022909"/>
    </source>
</evidence>
<sequence>MNLKNSYIHLRGLRFHAFHGVMAQERMVGNDYEVDLRLRVNVERAMLSDDVADTVNYAEVYQLAKQVMGEPRHLVEHVAARIAQAILGKWSQVDEVNVCLTKRNPPMGADCEGAGVELCVTR</sequence>
<dbReference type="InterPro" id="IPR006157">
    <property type="entry name" value="FolB_dom"/>
</dbReference>
<comment type="pathway">
    <text evidence="2 6">Cofactor biosynthesis; tetrahydrofolate biosynthesis; 2-amino-4-hydroxy-6-hydroxymethyl-7,8-dihydropteridine diphosphate from 7,8-dihydroneopterin triphosphate: step 3/4.</text>
</comment>
<dbReference type="GO" id="GO:0004150">
    <property type="term" value="F:dihydroneopterin aldolase activity"/>
    <property type="evidence" value="ECO:0007669"/>
    <property type="project" value="UniProtKB-EC"/>
</dbReference>
<comment type="catalytic activity">
    <reaction evidence="1 6">
        <text>7,8-dihydroneopterin = 6-hydroxymethyl-7,8-dihydropterin + glycolaldehyde</text>
        <dbReference type="Rhea" id="RHEA:10540"/>
        <dbReference type="ChEBI" id="CHEBI:17001"/>
        <dbReference type="ChEBI" id="CHEBI:17071"/>
        <dbReference type="ChEBI" id="CHEBI:44841"/>
        <dbReference type="EC" id="4.1.2.25"/>
    </reaction>
</comment>
<keyword evidence="9" id="KW-1185">Reference proteome</keyword>
<organism evidence="8 9">
    <name type="scientific">Hallella faecis</name>
    <dbReference type="NCBI Taxonomy" id="2841596"/>
    <lineage>
        <taxon>Bacteria</taxon>
        <taxon>Pseudomonadati</taxon>
        <taxon>Bacteroidota</taxon>
        <taxon>Bacteroidia</taxon>
        <taxon>Bacteroidales</taxon>
        <taxon>Prevotellaceae</taxon>
        <taxon>Hallella</taxon>
    </lineage>
</organism>
<comment type="function">
    <text evidence="6">Catalyzes the conversion of 7,8-dihydroneopterin to 6-hydroxymethyl-7,8-dihydropterin.</text>
</comment>
<evidence type="ECO:0000313" key="9">
    <source>
        <dbReference type="Proteomes" id="UP001487296"/>
    </source>
</evidence>